<dbReference type="PANTHER" id="PTHR45641">
    <property type="entry name" value="TETRATRICOPEPTIDE REPEAT PROTEIN (AFU_ORTHOLOGUE AFUA_6G03870)"/>
    <property type="match status" value="1"/>
</dbReference>
<feature type="non-terminal residue" evidence="3">
    <location>
        <position position="1"/>
    </location>
</feature>
<organism evidence="3 4">
    <name type="scientific">Rotaria magnacalcarata</name>
    <dbReference type="NCBI Taxonomy" id="392030"/>
    <lineage>
        <taxon>Eukaryota</taxon>
        <taxon>Metazoa</taxon>
        <taxon>Spiralia</taxon>
        <taxon>Gnathifera</taxon>
        <taxon>Rotifera</taxon>
        <taxon>Eurotatoria</taxon>
        <taxon>Bdelloidea</taxon>
        <taxon>Philodinida</taxon>
        <taxon>Philodinidae</taxon>
        <taxon>Rotaria</taxon>
    </lineage>
</organism>
<keyword evidence="1" id="KW-0677">Repeat</keyword>
<evidence type="ECO:0000256" key="2">
    <source>
        <dbReference type="ARBA" id="ARBA00022803"/>
    </source>
</evidence>
<dbReference type="Gene3D" id="1.25.40.10">
    <property type="entry name" value="Tetratricopeptide repeat domain"/>
    <property type="match status" value="1"/>
</dbReference>
<dbReference type="AlphaFoldDB" id="A0A8S3EW13"/>
<dbReference type="InterPro" id="IPR019734">
    <property type="entry name" value="TPR_rpt"/>
</dbReference>
<comment type="caution">
    <text evidence="3">The sequence shown here is derived from an EMBL/GenBank/DDBJ whole genome shotgun (WGS) entry which is preliminary data.</text>
</comment>
<evidence type="ECO:0000313" key="3">
    <source>
        <dbReference type="EMBL" id="CAF5088075.1"/>
    </source>
</evidence>
<evidence type="ECO:0000313" key="4">
    <source>
        <dbReference type="Proteomes" id="UP000681967"/>
    </source>
</evidence>
<dbReference type="Pfam" id="PF13374">
    <property type="entry name" value="TPR_10"/>
    <property type="match status" value="1"/>
</dbReference>
<protein>
    <submittedName>
        <fullName evidence="3">Uncharacterized protein</fullName>
    </submittedName>
</protein>
<dbReference type="PANTHER" id="PTHR45641:SF19">
    <property type="entry name" value="NEPHROCYSTIN-3"/>
    <property type="match status" value="1"/>
</dbReference>
<keyword evidence="2" id="KW-0802">TPR repeat</keyword>
<sequence>KTLNLFKEIFGENHSDIAMCLNNMACIYASEKRYSEALECHHKALIIKKSHLPDDHFDFSATHNNLAIVYDYMSQFDLALEHFNVSLTIKSKSTFINQLDTALTLKNIDLIYEMKEDVLQAKSFYKRAAVIRHHILSATHCDVIQIERDINRISIKIK</sequence>
<gene>
    <name evidence="3" type="ORF">BYL167_LOCUS62782</name>
</gene>
<name>A0A8S3EW13_9BILA</name>
<evidence type="ECO:0000256" key="1">
    <source>
        <dbReference type="ARBA" id="ARBA00022737"/>
    </source>
</evidence>
<dbReference type="Proteomes" id="UP000681967">
    <property type="component" value="Unassembled WGS sequence"/>
</dbReference>
<dbReference type="SUPFAM" id="SSF48452">
    <property type="entry name" value="TPR-like"/>
    <property type="match status" value="1"/>
</dbReference>
<proteinExistence type="predicted"/>
<dbReference type="InterPro" id="IPR011990">
    <property type="entry name" value="TPR-like_helical_dom_sf"/>
</dbReference>
<accession>A0A8S3EW13</accession>
<reference evidence="3" key="1">
    <citation type="submission" date="2021-02" db="EMBL/GenBank/DDBJ databases">
        <authorList>
            <person name="Nowell W R."/>
        </authorList>
    </citation>
    <scope>NUCLEOTIDE SEQUENCE</scope>
</reference>
<dbReference type="EMBL" id="CAJOBH010235277">
    <property type="protein sequence ID" value="CAF5088075.1"/>
    <property type="molecule type" value="Genomic_DNA"/>
</dbReference>
<dbReference type="SMART" id="SM00028">
    <property type="entry name" value="TPR"/>
    <property type="match status" value="3"/>
</dbReference>